<feature type="transmembrane region" description="Helical" evidence="7">
    <location>
        <begin position="244"/>
        <end position="264"/>
    </location>
</feature>
<feature type="region of interest" description="Disordered" evidence="6">
    <location>
        <begin position="334"/>
        <end position="361"/>
    </location>
</feature>
<name>A0AA39GKU5_SARSR</name>
<keyword evidence="2 7" id="KW-0812">Transmembrane</keyword>
<comment type="subcellular location">
    <subcellularLocation>
        <location evidence="1">Membrane</location>
        <topology evidence="1">Multi-pass membrane protein</topology>
    </subcellularLocation>
</comment>
<dbReference type="Proteomes" id="UP001175261">
    <property type="component" value="Unassembled WGS sequence"/>
</dbReference>
<dbReference type="InterPro" id="IPR052337">
    <property type="entry name" value="SAT4-like"/>
</dbReference>
<evidence type="ECO:0000256" key="2">
    <source>
        <dbReference type="ARBA" id="ARBA00022692"/>
    </source>
</evidence>
<reference evidence="9" key="1">
    <citation type="submission" date="2022-10" db="EMBL/GenBank/DDBJ databases">
        <title>Determination and structural analysis of whole genome sequence of Sarocladium strictum F4-1.</title>
        <authorList>
            <person name="Hu L."/>
            <person name="Jiang Y."/>
        </authorList>
    </citation>
    <scope>NUCLEOTIDE SEQUENCE</scope>
    <source>
        <strain evidence="9">F4-1</strain>
    </source>
</reference>
<feature type="transmembrane region" description="Helical" evidence="7">
    <location>
        <begin position="168"/>
        <end position="191"/>
    </location>
</feature>
<keyword evidence="3 7" id="KW-1133">Transmembrane helix</keyword>
<feature type="compositionally biased region" description="Gly residues" evidence="6">
    <location>
        <begin position="284"/>
        <end position="293"/>
    </location>
</feature>
<dbReference type="PANTHER" id="PTHR33048:SF47">
    <property type="entry name" value="INTEGRAL MEMBRANE PROTEIN-RELATED"/>
    <property type="match status" value="1"/>
</dbReference>
<keyword evidence="10" id="KW-1185">Reference proteome</keyword>
<dbReference type="GO" id="GO:0016020">
    <property type="term" value="C:membrane"/>
    <property type="evidence" value="ECO:0007669"/>
    <property type="project" value="UniProtKB-SubCell"/>
</dbReference>
<accession>A0AA39GKU5</accession>
<evidence type="ECO:0000256" key="3">
    <source>
        <dbReference type="ARBA" id="ARBA00022989"/>
    </source>
</evidence>
<evidence type="ECO:0000256" key="1">
    <source>
        <dbReference type="ARBA" id="ARBA00004141"/>
    </source>
</evidence>
<dbReference type="PANTHER" id="PTHR33048">
    <property type="entry name" value="PTH11-LIKE INTEGRAL MEMBRANE PROTEIN (AFU_ORTHOLOGUE AFUA_5G11245)"/>
    <property type="match status" value="1"/>
</dbReference>
<dbReference type="AlphaFoldDB" id="A0AA39GKU5"/>
<evidence type="ECO:0000259" key="8">
    <source>
        <dbReference type="Pfam" id="PF20684"/>
    </source>
</evidence>
<feature type="transmembrane region" description="Helical" evidence="7">
    <location>
        <begin position="203"/>
        <end position="224"/>
    </location>
</feature>
<proteinExistence type="inferred from homology"/>
<sequence length="403" mass="44412">MARSLAADCFACVGVTFALATICTGFRFWARRMTNIQLWWDDWFALLAWITGAGWSGVIIAWTLTGGLGQKLDTLSISPEEAIRRSLIYTFNAELLYAFSLVFSKYAILGLYWRLFKTCSIRLPIQSLFVLSTVWIIIRTFMTVFHCVPTQAFWDLSITDKVCNIDNARFFFGTTMTHLFLDVAILALPIVQVRKLNLRKGQKLGVIGLFMFGVVVCVAAVVLIVSSTSFNKDSPEMPYDINTIMIPATVEVNFSIVSACLPMMRPIVQRFMHGSPFGSDNTSSGGGPRGGGTTSTVAKLRTLSQAIELDDNGSTQNFADRHFSSHYWANTETGSSASARGGCRDNNGGPVQSNPHPKPLQHGLRTVIKTTAERASRTEHSPTVGGIMITNEMTLSYENAQVN</sequence>
<dbReference type="EMBL" id="JAPDFR010000003">
    <property type="protein sequence ID" value="KAK0388498.1"/>
    <property type="molecule type" value="Genomic_DNA"/>
</dbReference>
<protein>
    <recommendedName>
        <fullName evidence="8">Rhodopsin domain-containing protein</fullName>
    </recommendedName>
</protein>
<evidence type="ECO:0000256" key="4">
    <source>
        <dbReference type="ARBA" id="ARBA00023136"/>
    </source>
</evidence>
<feature type="transmembrane region" description="Helical" evidence="7">
    <location>
        <begin position="6"/>
        <end position="30"/>
    </location>
</feature>
<comment type="similarity">
    <text evidence="5">Belongs to the SAT4 family.</text>
</comment>
<keyword evidence="4 7" id="KW-0472">Membrane</keyword>
<dbReference type="Pfam" id="PF20684">
    <property type="entry name" value="Fung_rhodopsin"/>
    <property type="match status" value="1"/>
</dbReference>
<evidence type="ECO:0000256" key="5">
    <source>
        <dbReference type="ARBA" id="ARBA00038359"/>
    </source>
</evidence>
<evidence type="ECO:0000256" key="7">
    <source>
        <dbReference type="SAM" id="Phobius"/>
    </source>
</evidence>
<dbReference type="InterPro" id="IPR049326">
    <property type="entry name" value="Rhodopsin_dom_fungi"/>
</dbReference>
<gene>
    <name evidence="9" type="ORF">NLU13_4742</name>
</gene>
<organism evidence="9 10">
    <name type="scientific">Sarocladium strictum</name>
    <name type="common">Black bundle disease fungus</name>
    <name type="synonym">Acremonium strictum</name>
    <dbReference type="NCBI Taxonomy" id="5046"/>
    <lineage>
        <taxon>Eukaryota</taxon>
        <taxon>Fungi</taxon>
        <taxon>Dikarya</taxon>
        <taxon>Ascomycota</taxon>
        <taxon>Pezizomycotina</taxon>
        <taxon>Sordariomycetes</taxon>
        <taxon>Hypocreomycetidae</taxon>
        <taxon>Hypocreales</taxon>
        <taxon>Sarocladiaceae</taxon>
        <taxon>Sarocladium</taxon>
    </lineage>
</organism>
<evidence type="ECO:0000313" key="10">
    <source>
        <dbReference type="Proteomes" id="UP001175261"/>
    </source>
</evidence>
<feature type="region of interest" description="Disordered" evidence="6">
    <location>
        <begin position="275"/>
        <end position="295"/>
    </location>
</feature>
<evidence type="ECO:0000256" key="6">
    <source>
        <dbReference type="SAM" id="MobiDB-lite"/>
    </source>
</evidence>
<feature type="domain" description="Rhodopsin" evidence="8">
    <location>
        <begin position="26"/>
        <end position="270"/>
    </location>
</feature>
<feature type="transmembrane region" description="Helical" evidence="7">
    <location>
        <begin position="42"/>
        <end position="64"/>
    </location>
</feature>
<feature type="transmembrane region" description="Helical" evidence="7">
    <location>
        <begin position="95"/>
        <end position="116"/>
    </location>
</feature>
<feature type="transmembrane region" description="Helical" evidence="7">
    <location>
        <begin position="128"/>
        <end position="148"/>
    </location>
</feature>
<comment type="caution">
    <text evidence="9">The sequence shown here is derived from an EMBL/GenBank/DDBJ whole genome shotgun (WGS) entry which is preliminary data.</text>
</comment>
<evidence type="ECO:0000313" key="9">
    <source>
        <dbReference type="EMBL" id="KAK0388498.1"/>
    </source>
</evidence>